<dbReference type="AlphaFoldDB" id="A0A2T1C6D8"/>
<accession>A0A2T1C6D8</accession>
<dbReference type="Gene3D" id="3.30.565.10">
    <property type="entry name" value="Histidine kinase-like ATPase, C-terminal domain"/>
    <property type="match status" value="1"/>
</dbReference>
<feature type="domain" description="Histidine kinase" evidence="7">
    <location>
        <begin position="181"/>
        <end position="453"/>
    </location>
</feature>
<evidence type="ECO:0000256" key="4">
    <source>
        <dbReference type="ARBA" id="ARBA00022679"/>
    </source>
</evidence>
<evidence type="ECO:0000256" key="6">
    <source>
        <dbReference type="ARBA" id="ARBA00023012"/>
    </source>
</evidence>
<keyword evidence="6" id="KW-0902">Two-component regulatory system</keyword>
<dbReference type="SUPFAM" id="SSF55874">
    <property type="entry name" value="ATPase domain of HSP90 chaperone/DNA topoisomerase II/histidine kinase"/>
    <property type="match status" value="1"/>
</dbReference>
<keyword evidence="9" id="KW-1185">Reference proteome</keyword>
<dbReference type="PANTHER" id="PTHR43711">
    <property type="entry name" value="TWO-COMPONENT HISTIDINE KINASE"/>
    <property type="match status" value="1"/>
</dbReference>
<dbReference type="InterPro" id="IPR003661">
    <property type="entry name" value="HisK_dim/P_dom"/>
</dbReference>
<dbReference type="CDD" id="cd00082">
    <property type="entry name" value="HisKA"/>
    <property type="match status" value="1"/>
</dbReference>
<dbReference type="InterPro" id="IPR003594">
    <property type="entry name" value="HATPase_dom"/>
</dbReference>
<keyword evidence="5 8" id="KW-0418">Kinase</keyword>
<comment type="catalytic activity">
    <reaction evidence="1">
        <text>ATP + protein L-histidine = ADP + protein N-phospho-L-histidine.</text>
        <dbReference type="EC" id="2.7.13.3"/>
    </reaction>
</comment>
<dbReference type="SMART" id="SM00388">
    <property type="entry name" value="HisKA"/>
    <property type="match status" value="1"/>
</dbReference>
<dbReference type="OrthoDB" id="9773956at2"/>
<evidence type="ECO:0000256" key="3">
    <source>
        <dbReference type="ARBA" id="ARBA00022553"/>
    </source>
</evidence>
<dbReference type="PRINTS" id="PR00344">
    <property type="entry name" value="BCTRLSENSOR"/>
</dbReference>
<dbReference type="EC" id="2.7.13.3" evidence="2"/>
<sequence>MSISASSELMSLCRSQLGLLQSWGAVYSVVYLTEKVPDGVKNHFVPILVYPDLANVVKKSSLAILPAVGNTEISGDIEVDIVNYESFKPLAPEKKTSLVPEDILKPPYEIFLPLIHDRLVMGLLVTARQDRSWNQLEREQIESIAQTLAIACVMEQQENWLKQELAQQQKLQSQQRDILDNLLHQIRSPLTAIRTFGKLLLKRLLPENPNQEIITGIVQQSDRLQELLEQVDACLDLTETEPLMLESQTPIDVNIPVNQAEKSSLLLLPGTSPQNQQLTTEPCHVASIIEPLIVSATAIAQEKQQQVFATIPENLPLIKVNIPALREVLSNIIDNALKYTPAGGNIWVKAGVVFLQSTASKKKIKKNTKPECLDITITDTGYGINSADLDRVFERSYRGVQANTDIPGTGLGLAIAKELIEKMQGKIEVYSPPQSDSEIKTGTSFTIWLPICEKL</sequence>
<dbReference type="SUPFAM" id="SSF47384">
    <property type="entry name" value="Homodimeric domain of signal transducing histidine kinase"/>
    <property type="match status" value="1"/>
</dbReference>
<dbReference type="InterPro" id="IPR005467">
    <property type="entry name" value="His_kinase_dom"/>
</dbReference>
<keyword evidence="3" id="KW-0597">Phosphoprotein</keyword>
<evidence type="ECO:0000313" key="9">
    <source>
        <dbReference type="Proteomes" id="UP000238762"/>
    </source>
</evidence>
<dbReference type="PANTHER" id="PTHR43711:SF26">
    <property type="entry name" value="SENSOR HISTIDINE KINASE RCSC"/>
    <property type="match status" value="1"/>
</dbReference>
<dbReference type="InterPro" id="IPR004358">
    <property type="entry name" value="Sig_transdc_His_kin-like_C"/>
</dbReference>
<dbReference type="InterPro" id="IPR050736">
    <property type="entry name" value="Sensor_HK_Regulatory"/>
</dbReference>
<dbReference type="PROSITE" id="PS50109">
    <property type="entry name" value="HIS_KIN"/>
    <property type="match status" value="1"/>
</dbReference>
<evidence type="ECO:0000259" key="7">
    <source>
        <dbReference type="PROSITE" id="PS50109"/>
    </source>
</evidence>
<reference evidence="8 9" key="1">
    <citation type="submission" date="2018-02" db="EMBL/GenBank/DDBJ databases">
        <authorList>
            <person name="Cohen D.B."/>
            <person name="Kent A.D."/>
        </authorList>
    </citation>
    <scope>NUCLEOTIDE SEQUENCE [LARGE SCALE GENOMIC DNA]</scope>
    <source>
        <strain evidence="8 9">CCAP 1448/3</strain>
    </source>
</reference>
<comment type="caution">
    <text evidence="8">The sequence shown here is derived from an EMBL/GenBank/DDBJ whole genome shotgun (WGS) entry which is preliminary data.</text>
</comment>
<dbReference type="Proteomes" id="UP000238762">
    <property type="component" value="Unassembled WGS sequence"/>
</dbReference>
<dbReference type="GO" id="GO:0000155">
    <property type="term" value="F:phosphorelay sensor kinase activity"/>
    <property type="evidence" value="ECO:0007669"/>
    <property type="project" value="InterPro"/>
</dbReference>
<organism evidence="8 9">
    <name type="scientific">Merismopedia glauca CCAP 1448/3</name>
    <dbReference type="NCBI Taxonomy" id="1296344"/>
    <lineage>
        <taxon>Bacteria</taxon>
        <taxon>Bacillati</taxon>
        <taxon>Cyanobacteriota</taxon>
        <taxon>Cyanophyceae</taxon>
        <taxon>Synechococcales</taxon>
        <taxon>Merismopediaceae</taxon>
        <taxon>Merismopedia</taxon>
    </lineage>
</organism>
<gene>
    <name evidence="8" type="ORF">C7B64_07245</name>
</gene>
<evidence type="ECO:0000256" key="5">
    <source>
        <dbReference type="ARBA" id="ARBA00022777"/>
    </source>
</evidence>
<dbReference type="InterPro" id="IPR036097">
    <property type="entry name" value="HisK_dim/P_sf"/>
</dbReference>
<proteinExistence type="predicted"/>
<name>A0A2T1C6D8_9CYAN</name>
<dbReference type="Gene3D" id="1.10.287.130">
    <property type="match status" value="1"/>
</dbReference>
<dbReference type="RefSeq" id="WP_106287972.1">
    <property type="nucleotide sequence ID" value="NZ_CAWNTC010000246.1"/>
</dbReference>
<reference evidence="8 9" key="2">
    <citation type="submission" date="2018-03" db="EMBL/GenBank/DDBJ databases">
        <title>The ancient ancestry and fast evolution of plastids.</title>
        <authorList>
            <person name="Moore K.R."/>
            <person name="Magnabosco C."/>
            <person name="Momper L."/>
            <person name="Gold D.A."/>
            <person name="Bosak T."/>
            <person name="Fournier G.P."/>
        </authorList>
    </citation>
    <scope>NUCLEOTIDE SEQUENCE [LARGE SCALE GENOMIC DNA]</scope>
    <source>
        <strain evidence="8 9">CCAP 1448/3</strain>
    </source>
</reference>
<dbReference type="InterPro" id="IPR036890">
    <property type="entry name" value="HATPase_C_sf"/>
</dbReference>
<dbReference type="Pfam" id="PF02518">
    <property type="entry name" value="HATPase_c"/>
    <property type="match status" value="1"/>
</dbReference>
<dbReference type="Pfam" id="PF00512">
    <property type="entry name" value="HisKA"/>
    <property type="match status" value="1"/>
</dbReference>
<evidence type="ECO:0000313" key="8">
    <source>
        <dbReference type="EMBL" id="PSB03703.1"/>
    </source>
</evidence>
<dbReference type="SMART" id="SM00387">
    <property type="entry name" value="HATPase_c"/>
    <property type="match status" value="1"/>
</dbReference>
<evidence type="ECO:0000256" key="1">
    <source>
        <dbReference type="ARBA" id="ARBA00000085"/>
    </source>
</evidence>
<protein>
    <recommendedName>
        <fullName evidence="2">histidine kinase</fullName>
        <ecNumber evidence="2">2.7.13.3</ecNumber>
    </recommendedName>
</protein>
<dbReference type="EMBL" id="PVWJ01000026">
    <property type="protein sequence ID" value="PSB03703.1"/>
    <property type="molecule type" value="Genomic_DNA"/>
</dbReference>
<keyword evidence="4" id="KW-0808">Transferase</keyword>
<evidence type="ECO:0000256" key="2">
    <source>
        <dbReference type="ARBA" id="ARBA00012438"/>
    </source>
</evidence>